<evidence type="ECO:0000313" key="2">
    <source>
        <dbReference type="EMBL" id="GFQ05568.1"/>
    </source>
</evidence>
<dbReference type="AlphaFoldDB" id="A0A830CYJ1"/>
<dbReference type="EMBL" id="BMAC01001090">
    <property type="protein sequence ID" value="GFQ05568.1"/>
    <property type="molecule type" value="Genomic_DNA"/>
</dbReference>
<accession>A0A830CYJ1</accession>
<dbReference type="OrthoDB" id="1938369at2759"/>
<proteinExistence type="predicted"/>
<organism evidence="2 3">
    <name type="scientific">Phtheirospermum japonicum</name>
    <dbReference type="NCBI Taxonomy" id="374723"/>
    <lineage>
        <taxon>Eukaryota</taxon>
        <taxon>Viridiplantae</taxon>
        <taxon>Streptophyta</taxon>
        <taxon>Embryophyta</taxon>
        <taxon>Tracheophyta</taxon>
        <taxon>Spermatophyta</taxon>
        <taxon>Magnoliopsida</taxon>
        <taxon>eudicotyledons</taxon>
        <taxon>Gunneridae</taxon>
        <taxon>Pentapetalae</taxon>
        <taxon>asterids</taxon>
        <taxon>lamiids</taxon>
        <taxon>Lamiales</taxon>
        <taxon>Orobanchaceae</taxon>
        <taxon>Orobanchaceae incertae sedis</taxon>
        <taxon>Phtheirospermum</taxon>
    </lineage>
</organism>
<protein>
    <submittedName>
        <fullName evidence="2">DNA repair and recombination protein rad54</fullName>
    </submittedName>
</protein>
<keyword evidence="3" id="KW-1185">Reference proteome</keyword>
<evidence type="ECO:0000313" key="3">
    <source>
        <dbReference type="Proteomes" id="UP000653305"/>
    </source>
</evidence>
<comment type="caution">
    <text evidence="2">The sequence shown here is derived from an EMBL/GenBank/DDBJ whole genome shotgun (WGS) entry which is preliminary data.</text>
</comment>
<dbReference type="Gene3D" id="1.20.120.850">
    <property type="entry name" value="SWI2/SNF2 ATPases, N-terminal domain"/>
    <property type="match status" value="1"/>
</dbReference>
<feature type="region of interest" description="Disordered" evidence="1">
    <location>
        <begin position="1"/>
        <end position="36"/>
    </location>
</feature>
<sequence length="103" mass="11506">MPIVCGREPTATEEEEEKRLGSERSGELSGKDNTSNLHNFHAKVKRAISEEAKKSKILAYITALKKLCNHPKTPNTSDAQTFYCYPGKRCKMTGRAILTLSCF</sequence>
<feature type="compositionally biased region" description="Basic and acidic residues" evidence="1">
    <location>
        <begin position="17"/>
        <end position="30"/>
    </location>
</feature>
<evidence type="ECO:0000256" key="1">
    <source>
        <dbReference type="SAM" id="MobiDB-lite"/>
    </source>
</evidence>
<gene>
    <name evidence="2" type="ORF">PHJA_002700900</name>
</gene>
<dbReference type="Proteomes" id="UP000653305">
    <property type="component" value="Unassembled WGS sequence"/>
</dbReference>
<reference evidence="2" key="1">
    <citation type="submission" date="2020-07" db="EMBL/GenBank/DDBJ databases">
        <title>Ethylene signaling mediates host invasion by parasitic plants.</title>
        <authorList>
            <person name="Yoshida S."/>
        </authorList>
    </citation>
    <scope>NUCLEOTIDE SEQUENCE</scope>
    <source>
        <strain evidence="2">Okayama</strain>
    </source>
</reference>
<name>A0A830CYJ1_9LAMI</name>